<feature type="transmembrane region" description="Helical" evidence="7">
    <location>
        <begin position="31"/>
        <end position="53"/>
    </location>
</feature>
<proteinExistence type="predicted"/>
<keyword evidence="3" id="KW-1003">Cell membrane</keyword>
<sequence length="478" mass="51904">MKQSETNSENESINLGKEIMNGPIVPISIKLAMPIIIGQLLVLLYAMVDSFFISMINQESTAYISGIGLVYPMYMLFVAIGTGLYMGISSLVARGIGEKNQVVLNKTISSGLVLSVSISILGLILLLVFGKPLINLMAGDGLSEEAINYATQYFYCFIPGFCLIPIYYSLLGVLQGEGLSKYYAMSMILSTIVNVILDPLFIFVFKLGVLGASLATSIAILVSLIFVTSIFLRKKSQVKASWNISNADKRLVLEIAHIGTPQILSMIALSVFMVFMNNLIGTISETAMNSWTLVGRLDEFILLAGYAFANATLTIIGQNYGAKNKKRIIETFKTNIILGLVVGAVFALIYNLLAGSIFSLFTDLPEVAQGCVTQVRITSFAYLGIIVSIIATSAFQATGRALPGLIIDLFRMGVVTIPAAYMLVYMYGGGTREVFLVIAGSFVLAMIISLIWCSIYLKKVKFKNLAGYSNNNEIADTL</sequence>
<dbReference type="NCBIfam" id="TIGR00797">
    <property type="entry name" value="matE"/>
    <property type="match status" value="1"/>
</dbReference>
<evidence type="ECO:0000256" key="2">
    <source>
        <dbReference type="ARBA" id="ARBA00022448"/>
    </source>
</evidence>
<evidence type="ECO:0000313" key="9">
    <source>
        <dbReference type="Proteomes" id="UP000248132"/>
    </source>
</evidence>
<dbReference type="PANTHER" id="PTHR43549">
    <property type="entry name" value="MULTIDRUG RESISTANCE PROTEIN YPNP-RELATED"/>
    <property type="match status" value="1"/>
</dbReference>
<dbReference type="InterPro" id="IPR052031">
    <property type="entry name" value="Membrane_Transporter-Flippase"/>
</dbReference>
<feature type="transmembrane region" description="Helical" evidence="7">
    <location>
        <begin position="336"/>
        <end position="360"/>
    </location>
</feature>
<keyword evidence="6 7" id="KW-0472">Membrane</keyword>
<keyword evidence="4 7" id="KW-0812">Transmembrane</keyword>
<evidence type="ECO:0000256" key="3">
    <source>
        <dbReference type="ARBA" id="ARBA00022475"/>
    </source>
</evidence>
<reference evidence="8 9" key="1">
    <citation type="submission" date="2018-06" db="EMBL/GenBank/DDBJ databases">
        <title>Genomic Encyclopedia of Type Strains, Phase I: the one thousand microbial genomes (KMG-I) project.</title>
        <authorList>
            <person name="Kyrpides N."/>
        </authorList>
    </citation>
    <scope>NUCLEOTIDE SEQUENCE [LARGE SCALE GENOMIC DNA]</scope>
    <source>
        <strain evidence="8 9">DSM 19573</strain>
    </source>
</reference>
<comment type="subcellular location">
    <subcellularLocation>
        <location evidence="1">Cell membrane</location>
        <topology evidence="1">Multi-pass membrane protein</topology>
    </subcellularLocation>
</comment>
<feature type="transmembrane region" description="Helical" evidence="7">
    <location>
        <begin position="409"/>
        <end position="428"/>
    </location>
</feature>
<evidence type="ECO:0000313" key="8">
    <source>
        <dbReference type="EMBL" id="PYG86585.1"/>
    </source>
</evidence>
<dbReference type="GO" id="GO:0015297">
    <property type="term" value="F:antiporter activity"/>
    <property type="evidence" value="ECO:0007669"/>
    <property type="project" value="InterPro"/>
</dbReference>
<dbReference type="RefSeq" id="WP_110462913.1">
    <property type="nucleotide sequence ID" value="NZ_QKMR01000019.1"/>
</dbReference>
<feature type="transmembrane region" description="Helical" evidence="7">
    <location>
        <begin position="108"/>
        <end position="130"/>
    </location>
</feature>
<feature type="transmembrane region" description="Helical" evidence="7">
    <location>
        <begin position="434"/>
        <end position="457"/>
    </location>
</feature>
<feature type="transmembrane region" description="Helical" evidence="7">
    <location>
        <begin position="150"/>
        <end position="170"/>
    </location>
</feature>
<evidence type="ECO:0000256" key="4">
    <source>
        <dbReference type="ARBA" id="ARBA00022692"/>
    </source>
</evidence>
<dbReference type="Pfam" id="PF01554">
    <property type="entry name" value="MatE"/>
    <property type="match status" value="2"/>
</dbReference>
<protein>
    <submittedName>
        <fullName evidence="8">Putative MATE family efflux protein</fullName>
    </submittedName>
</protein>
<evidence type="ECO:0000256" key="7">
    <source>
        <dbReference type="SAM" id="Phobius"/>
    </source>
</evidence>
<keyword evidence="5 7" id="KW-1133">Transmembrane helix</keyword>
<dbReference type="InterPro" id="IPR002528">
    <property type="entry name" value="MATE_fam"/>
</dbReference>
<evidence type="ECO:0000256" key="5">
    <source>
        <dbReference type="ARBA" id="ARBA00022989"/>
    </source>
</evidence>
<organism evidence="8 9">
    <name type="scientific">Ruminiclostridium sufflavum DSM 19573</name>
    <dbReference type="NCBI Taxonomy" id="1121337"/>
    <lineage>
        <taxon>Bacteria</taxon>
        <taxon>Bacillati</taxon>
        <taxon>Bacillota</taxon>
        <taxon>Clostridia</taxon>
        <taxon>Eubacteriales</taxon>
        <taxon>Oscillospiraceae</taxon>
        <taxon>Ruminiclostridium</taxon>
    </lineage>
</organism>
<dbReference type="PIRSF" id="PIRSF006603">
    <property type="entry name" value="DinF"/>
    <property type="match status" value="1"/>
</dbReference>
<feature type="transmembrane region" description="Helical" evidence="7">
    <location>
        <begin position="380"/>
        <end position="397"/>
    </location>
</feature>
<evidence type="ECO:0000256" key="1">
    <source>
        <dbReference type="ARBA" id="ARBA00004651"/>
    </source>
</evidence>
<feature type="transmembrane region" description="Helical" evidence="7">
    <location>
        <begin position="211"/>
        <end position="232"/>
    </location>
</feature>
<keyword evidence="9" id="KW-1185">Reference proteome</keyword>
<gene>
    <name evidence="8" type="ORF">LY28_02926</name>
</gene>
<dbReference type="Proteomes" id="UP000248132">
    <property type="component" value="Unassembled WGS sequence"/>
</dbReference>
<dbReference type="EMBL" id="QKMR01000019">
    <property type="protein sequence ID" value="PYG86585.1"/>
    <property type="molecule type" value="Genomic_DNA"/>
</dbReference>
<dbReference type="AlphaFoldDB" id="A0A318XHC9"/>
<keyword evidence="2" id="KW-0813">Transport</keyword>
<evidence type="ECO:0000256" key="6">
    <source>
        <dbReference type="ARBA" id="ARBA00023136"/>
    </source>
</evidence>
<feature type="transmembrane region" description="Helical" evidence="7">
    <location>
        <begin position="73"/>
        <end position="96"/>
    </location>
</feature>
<feature type="transmembrane region" description="Helical" evidence="7">
    <location>
        <begin position="300"/>
        <end position="316"/>
    </location>
</feature>
<dbReference type="OrthoDB" id="9776324at2"/>
<dbReference type="GO" id="GO:0042910">
    <property type="term" value="F:xenobiotic transmembrane transporter activity"/>
    <property type="evidence" value="ECO:0007669"/>
    <property type="project" value="InterPro"/>
</dbReference>
<feature type="transmembrane region" description="Helical" evidence="7">
    <location>
        <begin position="252"/>
        <end position="280"/>
    </location>
</feature>
<name>A0A318XHC9_9FIRM</name>
<accession>A0A318XHC9</accession>
<dbReference type="GO" id="GO:0005886">
    <property type="term" value="C:plasma membrane"/>
    <property type="evidence" value="ECO:0007669"/>
    <property type="project" value="UniProtKB-SubCell"/>
</dbReference>
<dbReference type="PANTHER" id="PTHR43549:SF2">
    <property type="entry name" value="MULTIDRUG RESISTANCE PROTEIN NORM-RELATED"/>
    <property type="match status" value="1"/>
</dbReference>
<feature type="transmembrane region" description="Helical" evidence="7">
    <location>
        <begin position="182"/>
        <end position="205"/>
    </location>
</feature>
<dbReference type="InterPro" id="IPR048279">
    <property type="entry name" value="MdtK-like"/>
</dbReference>
<comment type="caution">
    <text evidence="8">The sequence shown here is derived from an EMBL/GenBank/DDBJ whole genome shotgun (WGS) entry which is preliminary data.</text>
</comment>